<reference evidence="5" key="1">
    <citation type="journal article" date="2019" name="Int. J. Syst. Evol. Microbiol.">
        <title>The Global Catalogue of Microorganisms (GCM) 10K type strain sequencing project: providing services to taxonomists for standard genome sequencing and annotation.</title>
        <authorList>
            <consortium name="The Broad Institute Genomics Platform"/>
            <consortium name="The Broad Institute Genome Sequencing Center for Infectious Disease"/>
            <person name="Wu L."/>
            <person name="Ma J."/>
        </authorList>
    </citation>
    <scope>NUCLEOTIDE SEQUENCE [LARGE SCALE GENOMIC DNA]</scope>
    <source>
        <strain evidence="5">JCM 18715</strain>
    </source>
</reference>
<gene>
    <name evidence="4" type="ORF">GCM10025770_15890</name>
</gene>
<sequence length="253" mass="25522">MNQTILFKLLGATAVALCCSVAQAARLEVVDHLAAGGYIASTIGGEFFSDDAIDLSAGGDVGLIGTHSFDAAGLSHGYVADAYFIGNNQSYAMSITQYLTAAAGKDLLAEAFVSVPLITLNIASEGEALGSPVQVSFNGLASALGLSSNSTLQMDIAITSGSTTLGSWLWAPDAASSPDAPVSFSFLANVGQQITLSAFMHSTLGGTGSQAVDGSVAGMLGGNFAVAAVPEASNYAMLLAGLGILGLMTRRRV</sequence>
<keyword evidence="1" id="KW-0472">Membrane</keyword>
<accession>A0ABP9QKV5</accession>
<proteinExistence type="predicted"/>
<dbReference type="Pfam" id="PF07589">
    <property type="entry name" value="PEP-CTERM"/>
    <property type="match status" value="1"/>
</dbReference>
<evidence type="ECO:0000259" key="3">
    <source>
        <dbReference type="Pfam" id="PF07589"/>
    </source>
</evidence>
<keyword evidence="2" id="KW-0732">Signal</keyword>
<dbReference type="RefSeq" id="WP_345532360.1">
    <property type="nucleotide sequence ID" value="NZ_BAABLD010000008.1"/>
</dbReference>
<dbReference type="EMBL" id="BAABLD010000008">
    <property type="protein sequence ID" value="GAA5163539.1"/>
    <property type="molecule type" value="Genomic_DNA"/>
</dbReference>
<protein>
    <recommendedName>
        <fullName evidence="3">Ice-binding protein C-terminal domain-containing protein</fullName>
    </recommendedName>
</protein>
<feature type="transmembrane region" description="Helical" evidence="1">
    <location>
        <begin position="232"/>
        <end position="249"/>
    </location>
</feature>
<keyword evidence="5" id="KW-1185">Reference proteome</keyword>
<comment type="caution">
    <text evidence="4">The sequence shown here is derived from an EMBL/GenBank/DDBJ whole genome shotgun (WGS) entry which is preliminary data.</text>
</comment>
<feature type="signal peptide" evidence="2">
    <location>
        <begin position="1"/>
        <end position="24"/>
    </location>
</feature>
<feature type="domain" description="Ice-binding protein C-terminal" evidence="3">
    <location>
        <begin position="228"/>
        <end position="252"/>
    </location>
</feature>
<name>A0ABP9QKV5_9RHOO</name>
<evidence type="ECO:0000256" key="2">
    <source>
        <dbReference type="SAM" id="SignalP"/>
    </source>
</evidence>
<keyword evidence="1" id="KW-0812">Transmembrane</keyword>
<dbReference type="Proteomes" id="UP001500547">
    <property type="component" value="Unassembled WGS sequence"/>
</dbReference>
<dbReference type="InterPro" id="IPR013424">
    <property type="entry name" value="Ice-binding_C"/>
</dbReference>
<feature type="chain" id="PRO_5045157329" description="Ice-binding protein C-terminal domain-containing protein" evidence="2">
    <location>
        <begin position="25"/>
        <end position="253"/>
    </location>
</feature>
<organism evidence="4 5">
    <name type="scientific">Viridibacterium curvum</name>
    <dbReference type="NCBI Taxonomy" id="1101404"/>
    <lineage>
        <taxon>Bacteria</taxon>
        <taxon>Pseudomonadati</taxon>
        <taxon>Pseudomonadota</taxon>
        <taxon>Betaproteobacteria</taxon>
        <taxon>Rhodocyclales</taxon>
        <taxon>Rhodocyclaceae</taxon>
        <taxon>Viridibacterium</taxon>
    </lineage>
</organism>
<evidence type="ECO:0000256" key="1">
    <source>
        <dbReference type="SAM" id="Phobius"/>
    </source>
</evidence>
<keyword evidence="1" id="KW-1133">Transmembrane helix</keyword>
<evidence type="ECO:0000313" key="4">
    <source>
        <dbReference type="EMBL" id="GAA5163539.1"/>
    </source>
</evidence>
<evidence type="ECO:0000313" key="5">
    <source>
        <dbReference type="Proteomes" id="UP001500547"/>
    </source>
</evidence>